<dbReference type="Proteomes" id="UP001057402">
    <property type="component" value="Chromosome 3"/>
</dbReference>
<evidence type="ECO:0000313" key="2">
    <source>
        <dbReference type="Proteomes" id="UP001057402"/>
    </source>
</evidence>
<reference evidence="2" key="1">
    <citation type="journal article" date="2023" name="Front. Plant Sci.">
        <title>Chromosomal-level genome assembly of Melastoma candidum provides insights into trichome evolution.</title>
        <authorList>
            <person name="Zhong Y."/>
            <person name="Wu W."/>
            <person name="Sun C."/>
            <person name="Zou P."/>
            <person name="Liu Y."/>
            <person name="Dai S."/>
            <person name="Zhou R."/>
        </authorList>
    </citation>
    <scope>NUCLEOTIDE SEQUENCE [LARGE SCALE GENOMIC DNA]</scope>
</reference>
<dbReference type="EMBL" id="CM042882">
    <property type="protein sequence ID" value="KAI4383676.1"/>
    <property type="molecule type" value="Genomic_DNA"/>
</dbReference>
<name>A0ACB9S0R8_9MYRT</name>
<protein>
    <submittedName>
        <fullName evidence="1">Uncharacterized protein</fullName>
    </submittedName>
</protein>
<gene>
    <name evidence="1" type="ORF">MLD38_009485</name>
</gene>
<evidence type="ECO:0000313" key="1">
    <source>
        <dbReference type="EMBL" id="KAI4383676.1"/>
    </source>
</evidence>
<accession>A0ACB9S0R8</accession>
<keyword evidence="2" id="KW-1185">Reference proteome</keyword>
<proteinExistence type="predicted"/>
<organism evidence="1 2">
    <name type="scientific">Melastoma candidum</name>
    <dbReference type="NCBI Taxonomy" id="119954"/>
    <lineage>
        <taxon>Eukaryota</taxon>
        <taxon>Viridiplantae</taxon>
        <taxon>Streptophyta</taxon>
        <taxon>Embryophyta</taxon>
        <taxon>Tracheophyta</taxon>
        <taxon>Spermatophyta</taxon>
        <taxon>Magnoliopsida</taxon>
        <taxon>eudicotyledons</taxon>
        <taxon>Gunneridae</taxon>
        <taxon>Pentapetalae</taxon>
        <taxon>rosids</taxon>
        <taxon>malvids</taxon>
        <taxon>Myrtales</taxon>
        <taxon>Melastomataceae</taxon>
        <taxon>Melastomatoideae</taxon>
        <taxon>Melastomateae</taxon>
        <taxon>Melastoma</taxon>
    </lineage>
</organism>
<sequence length="80" mass="9082">MILANWVWDCYHEGNLDPLVEDDDEALGDKRRVERLVRTALWCIQEDPSLRPTMKKVTLMLEGAVSVPVPPEPCSFLSSV</sequence>
<comment type="caution">
    <text evidence="1">The sequence shown here is derived from an EMBL/GenBank/DDBJ whole genome shotgun (WGS) entry which is preliminary data.</text>
</comment>